<dbReference type="Proteomes" id="UP000029914">
    <property type="component" value="Chromosome"/>
</dbReference>
<dbReference type="HOGENOM" id="CLU_036884_1_0_11"/>
<dbReference type="KEGG" id="cdo:CDOO_04445"/>
<dbReference type="eggNOG" id="COG3583">
    <property type="taxonomic scope" value="Bacteria"/>
</dbReference>
<dbReference type="Pfam" id="PF03990">
    <property type="entry name" value="DUF348"/>
    <property type="match status" value="3"/>
</dbReference>
<dbReference type="InterPro" id="IPR023346">
    <property type="entry name" value="Lysozyme-like_dom_sf"/>
</dbReference>
<dbReference type="Pfam" id="PF07501">
    <property type="entry name" value="G5"/>
    <property type="match status" value="1"/>
</dbReference>
<comment type="similarity">
    <text evidence="1">Belongs to the transglycosylase family. Rpf subfamily.</text>
</comment>
<gene>
    <name evidence="6" type="ORF">CDOO_04445</name>
</gene>
<evidence type="ECO:0000313" key="6">
    <source>
        <dbReference type="EMBL" id="AIT60580.1"/>
    </source>
</evidence>
<dbReference type="InterPro" id="IPR007137">
    <property type="entry name" value="DUF348"/>
</dbReference>
<feature type="domain" description="G5" evidence="5">
    <location>
        <begin position="205"/>
        <end position="285"/>
    </location>
</feature>
<evidence type="ECO:0000256" key="3">
    <source>
        <dbReference type="ARBA" id="ARBA00022801"/>
    </source>
</evidence>
<keyword evidence="3" id="KW-0378">Hydrolase</keyword>
<evidence type="ECO:0000256" key="4">
    <source>
        <dbReference type="SAM" id="SignalP"/>
    </source>
</evidence>
<dbReference type="SUPFAM" id="SSF53955">
    <property type="entry name" value="Lysozyme-like"/>
    <property type="match status" value="1"/>
</dbReference>
<dbReference type="Pfam" id="PF06737">
    <property type="entry name" value="Transglycosylas"/>
    <property type="match status" value="1"/>
</dbReference>
<keyword evidence="2 4" id="KW-0732">Signal</keyword>
<dbReference type="Gene3D" id="1.10.530.10">
    <property type="match status" value="1"/>
</dbReference>
<dbReference type="PROSITE" id="PS51109">
    <property type="entry name" value="G5"/>
    <property type="match status" value="1"/>
</dbReference>
<dbReference type="CDD" id="cd13925">
    <property type="entry name" value="RPF"/>
    <property type="match status" value="1"/>
</dbReference>
<dbReference type="EMBL" id="CP006764">
    <property type="protein sequence ID" value="AIT60580.1"/>
    <property type="molecule type" value="Genomic_DNA"/>
</dbReference>
<dbReference type="AlphaFoldDB" id="A0A097IEM4"/>
<feature type="signal peptide" evidence="4">
    <location>
        <begin position="1"/>
        <end position="34"/>
    </location>
</feature>
<feature type="chain" id="PRO_5001930943" evidence="4">
    <location>
        <begin position="35"/>
        <end position="386"/>
    </location>
</feature>
<dbReference type="InterPro" id="IPR011098">
    <property type="entry name" value="G5_dom"/>
</dbReference>
<sequence>MAQQTARINSKNSTAKRIAAGSALGALAIGGVVAAGSQKDVTVDYNGESIELATYASDVSGALEKAGVTVGDGDLVYPAPSENLSNGETITVQTAKPVALVVDGQEREVTSTASTVGDLIGEVDGLSAAAAVSGDAQAPVTEGMTVDVITPKIVSIKDGGVVAFTEVAEKTVGDVLAARGVTIDSFDRVSPSLDTPVNKNTEIVIDRVNAGTRTELLPIESPVNYVDDADAEEGTERVVEQGQAGERRVVTRDYVVAGQVESTEVISDEEVRPATPTTIARGTKPVQGPQAPAASTAAAAPAVAGGSVWDSIAQCEAGGDWSISTGNGYYGGLQFDAGTWAGYGGTAYAPTANGATREQQIEIATKVQAAQGWGAWPACTSKLGLR</sequence>
<protein>
    <submittedName>
        <fullName evidence="6">Resuscitation-promoting factor Rpf2</fullName>
    </submittedName>
</protein>
<proteinExistence type="inferred from homology"/>
<name>A0A097IEM4_9CORY</name>
<dbReference type="OrthoDB" id="1404170at2"/>
<dbReference type="RefSeq" id="WP_018021904.1">
    <property type="nucleotide sequence ID" value="NZ_AQUX01000004.1"/>
</dbReference>
<dbReference type="InterPro" id="IPR010618">
    <property type="entry name" value="RPF"/>
</dbReference>
<dbReference type="SMART" id="SM01208">
    <property type="entry name" value="G5"/>
    <property type="match status" value="1"/>
</dbReference>
<dbReference type="STRING" id="558173.CDOO_04445"/>
<keyword evidence="7" id="KW-1185">Reference proteome</keyword>
<evidence type="ECO:0000313" key="7">
    <source>
        <dbReference type="Proteomes" id="UP000029914"/>
    </source>
</evidence>
<dbReference type="Gene3D" id="2.20.230.10">
    <property type="entry name" value="Resuscitation-promoting factor rpfb"/>
    <property type="match status" value="1"/>
</dbReference>
<organism evidence="6 7">
    <name type="scientific">Corynebacterium doosanense CAU 212 = DSM 45436</name>
    <dbReference type="NCBI Taxonomy" id="558173"/>
    <lineage>
        <taxon>Bacteria</taxon>
        <taxon>Bacillati</taxon>
        <taxon>Actinomycetota</taxon>
        <taxon>Actinomycetes</taxon>
        <taxon>Mycobacteriales</taxon>
        <taxon>Corynebacteriaceae</taxon>
        <taxon>Corynebacterium</taxon>
    </lineage>
</organism>
<evidence type="ECO:0000256" key="2">
    <source>
        <dbReference type="ARBA" id="ARBA00022729"/>
    </source>
</evidence>
<evidence type="ECO:0000256" key="1">
    <source>
        <dbReference type="ARBA" id="ARBA00010830"/>
    </source>
</evidence>
<accession>A0A097IEM4</accession>
<evidence type="ECO:0000259" key="5">
    <source>
        <dbReference type="PROSITE" id="PS51109"/>
    </source>
</evidence>
<reference evidence="6 7" key="1">
    <citation type="submission" date="2013-09" db="EMBL/GenBank/DDBJ databases">
        <title>Complete genome sequence of Corynebacterium doosanense CAU 212(T) (=DSM 45436(T)), isolated from activated sludge.</title>
        <authorList>
            <person name="Schaffert L."/>
            <person name="Albersmeier A."/>
            <person name="Kalinowski J."/>
            <person name="Ruckert C."/>
        </authorList>
    </citation>
    <scope>NUCLEOTIDE SEQUENCE [LARGE SCALE GENOMIC DNA]</scope>
    <source>
        <strain evidence="6 7">CAU 212</strain>
    </source>
</reference>
<dbReference type="GO" id="GO:0016787">
    <property type="term" value="F:hydrolase activity"/>
    <property type="evidence" value="ECO:0007669"/>
    <property type="project" value="UniProtKB-KW"/>
</dbReference>